<dbReference type="EMBL" id="KQ965881">
    <property type="protein sequence ID" value="KXS09211.1"/>
    <property type="molecule type" value="Genomic_DNA"/>
</dbReference>
<keyword evidence="3" id="KW-1185">Reference proteome</keyword>
<feature type="compositionally biased region" description="Basic and acidic residues" evidence="1">
    <location>
        <begin position="168"/>
        <end position="185"/>
    </location>
</feature>
<reference evidence="2 3" key="1">
    <citation type="journal article" date="2015" name="Genome Biol. Evol.">
        <title>Phylogenomic analyses indicate that early fungi evolved digesting cell walls of algal ancestors of land plants.</title>
        <authorList>
            <person name="Chang Y."/>
            <person name="Wang S."/>
            <person name="Sekimoto S."/>
            <person name="Aerts A.L."/>
            <person name="Choi C."/>
            <person name="Clum A."/>
            <person name="LaButti K.M."/>
            <person name="Lindquist E.A."/>
            <person name="Yee Ngan C."/>
            <person name="Ohm R.A."/>
            <person name="Salamov A.A."/>
            <person name="Grigoriev I.V."/>
            <person name="Spatafora J.W."/>
            <person name="Berbee M.L."/>
        </authorList>
    </citation>
    <scope>NUCLEOTIDE SEQUENCE [LARGE SCALE GENOMIC DNA]</scope>
    <source>
        <strain evidence="2 3">JEL478</strain>
    </source>
</reference>
<dbReference type="Proteomes" id="UP000070544">
    <property type="component" value="Unassembled WGS sequence"/>
</dbReference>
<sequence>MNFMSSICNKREMFIGKQIVSSCTSHISMRNEVDGAIDNDDILDVLRTTNEARFLQRLREDKREIDDFLRLEEEALRTDAEFDINKTLDDAEARSRYARKSSGKASKGEQMKEEAGESSGVLSVATNKGTSDNDADAGELWEREDSSDLAPQTAHGPRFPSAQGLKDTQNDWNHRTEKPSPRPEEVEALLNELVTEVSLRA</sequence>
<name>A0A138ZXN5_GONPJ</name>
<gene>
    <name evidence="2" type="ORF">M427DRAFT_248241</name>
</gene>
<evidence type="ECO:0000313" key="2">
    <source>
        <dbReference type="EMBL" id="KXS09211.1"/>
    </source>
</evidence>
<feature type="compositionally biased region" description="Polar residues" evidence="1">
    <location>
        <begin position="120"/>
        <end position="132"/>
    </location>
</feature>
<protein>
    <submittedName>
        <fullName evidence="2">Uncharacterized protein</fullName>
    </submittedName>
</protein>
<proteinExistence type="predicted"/>
<organism evidence="2 3">
    <name type="scientific">Gonapodya prolifera (strain JEL478)</name>
    <name type="common">Monoblepharis prolifera</name>
    <dbReference type="NCBI Taxonomy" id="1344416"/>
    <lineage>
        <taxon>Eukaryota</taxon>
        <taxon>Fungi</taxon>
        <taxon>Fungi incertae sedis</taxon>
        <taxon>Chytridiomycota</taxon>
        <taxon>Chytridiomycota incertae sedis</taxon>
        <taxon>Monoblepharidomycetes</taxon>
        <taxon>Monoblepharidales</taxon>
        <taxon>Gonapodyaceae</taxon>
        <taxon>Gonapodya</taxon>
    </lineage>
</organism>
<dbReference type="AlphaFoldDB" id="A0A138ZXN5"/>
<feature type="compositionally biased region" description="Basic and acidic residues" evidence="1">
    <location>
        <begin position="106"/>
        <end position="115"/>
    </location>
</feature>
<evidence type="ECO:0000256" key="1">
    <source>
        <dbReference type="SAM" id="MobiDB-lite"/>
    </source>
</evidence>
<feature type="region of interest" description="Disordered" evidence="1">
    <location>
        <begin position="93"/>
        <end position="186"/>
    </location>
</feature>
<accession>A0A138ZXN5</accession>
<evidence type="ECO:0000313" key="3">
    <source>
        <dbReference type="Proteomes" id="UP000070544"/>
    </source>
</evidence>